<dbReference type="SUPFAM" id="SSF52129">
    <property type="entry name" value="Caspase-like"/>
    <property type="match status" value="1"/>
</dbReference>
<evidence type="ECO:0000313" key="3">
    <source>
        <dbReference type="Proteomes" id="UP000001542"/>
    </source>
</evidence>
<keyword evidence="3" id="KW-1185">Reference proteome</keyword>
<name>A2E0H2_TRIV3</name>
<proteinExistence type="predicted"/>
<accession>A2E0H2</accession>
<dbReference type="InParanoid" id="A2E0H2"/>
<dbReference type="GO" id="GO:0006508">
    <property type="term" value="P:proteolysis"/>
    <property type="evidence" value="ECO:0000318"/>
    <property type="project" value="GO_Central"/>
</dbReference>
<feature type="domain" description="Peptidase C14 caspase" evidence="1">
    <location>
        <begin position="32"/>
        <end position="220"/>
    </location>
</feature>
<dbReference type="GO" id="GO:0005737">
    <property type="term" value="C:cytoplasm"/>
    <property type="evidence" value="ECO:0000318"/>
    <property type="project" value="GO_Central"/>
</dbReference>
<dbReference type="AlphaFoldDB" id="A2E0H2"/>
<dbReference type="EMBL" id="DS113279">
    <property type="protein sequence ID" value="EAY13852.1"/>
    <property type="molecule type" value="Genomic_DNA"/>
</dbReference>
<protein>
    <recommendedName>
        <fullName evidence="1">Peptidase C14 caspase domain-containing protein</fullName>
    </recommendedName>
</protein>
<dbReference type="InterPro" id="IPR011600">
    <property type="entry name" value="Pept_C14_caspase"/>
</dbReference>
<gene>
    <name evidence="2" type="ORF">TVAG_044120</name>
</gene>
<dbReference type="KEGG" id="tva:4771837"/>
<organism evidence="2 3">
    <name type="scientific">Trichomonas vaginalis (strain ATCC PRA-98 / G3)</name>
    <dbReference type="NCBI Taxonomy" id="412133"/>
    <lineage>
        <taxon>Eukaryota</taxon>
        <taxon>Metamonada</taxon>
        <taxon>Parabasalia</taxon>
        <taxon>Trichomonadida</taxon>
        <taxon>Trichomonadidae</taxon>
        <taxon>Trichomonas</taxon>
    </lineage>
</organism>
<evidence type="ECO:0000313" key="2">
    <source>
        <dbReference type="EMBL" id="EAY13852.1"/>
    </source>
</evidence>
<evidence type="ECO:0000259" key="1">
    <source>
        <dbReference type="Pfam" id="PF00656"/>
    </source>
</evidence>
<dbReference type="Pfam" id="PF00656">
    <property type="entry name" value="Peptidase_C14"/>
    <property type="match status" value="1"/>
</dbReference>
<dbReference type="RefSeq" id="XP_001326075.1">
    <property type="nucleotide sequence ID" value="XM_001326040.1"/>
</dbReference>
<reference evidence="2" key="1">
    <citation type="submission" date="2006-10" db="EMBL/GenBank/DDBJ databases">
        <authorList>
            <person name="Amadeo P."/>
            <person name="Zhao Q."/>
            <person name="Wortman J."/>
            <person name="Fraser-Liggett C."/>
            <person name="Carlton J."/>
        </authorList>
    </citation>
    <scope>NUCLEOTIDE SEQUENCE</scope>
    <source>
        <strain evidence="2">G3</strain>
    </source>
</reference>
<dbReference type="InterPro" id="IPR029030">
    <property type="entry name" value="Caspase-like_dom_sf"/>
</dbReference>
<dbReference type="Gene3D" id="3.40.50.1460">
    <property type="match status" value="1"/>
</dbReference>
<sequence length="246" mass="27941">MNEEIMKLQDELEEISHSLSQQDISEVIDNERRICFICCNSYTKPEFHLGSAPINDSITVALLHHAKGYKNIHLLNPSPQKFMSIFDKLLQMKLEKLTIFYCGHGSKIGNESVLIFDNGCIKGSQILDHFRAYSLDSCQKTIIADCCNAESIWAGENLPKNTIILCSSIGDTPSKQAKVFGRDHGLFTLFFWRAFRKNPNFSIKEIVQNVNTYLAKFDQKIMCTSTPSNLVDFSMFDGKKRIINNA</sequence>
<reference evidence="2" key="2">
    <citation type="journal article" date="2007" name="Science">
        <title>Draft genome sequence of the sexually transmitted pathogen Trichomonas vaginalis.</title>
        <authorList>
            <person name="Carlton J.M."/>
            <person name="Hirt R.P."/>
            <person name="Silva J.C."/>
            <person name="Delcher A.L."/>
            <person name="Schatz M."/>
            <person name="Zhao Q."/>
            <person name="Wortman J.R."/>
            <person name="Bidwell S.L."/>
            <person name="Alsmark U.C.M."/>
            <person name="Besteiro S."/>
            <person name="Sicheritz-Ponten T."/>
            <person name="Noel C.J."/>
            <person name="Dacks J.B."/>
            <person name="Foster P.G."/>
            <person name="Simillion C."/>
            <person name="Van de Peer Y."/>
            <person name="Miranda-Saavedra D."/>
            <person name="Barton G.J."/>
            <person name="Westrop G.D."/>
            <person name="Mueller S."/>
            <person name="Dessi D."/>
            <person name="Fiori P.L."/>
            <person name="Ren Q."/>
            <person name="Paulsen I."/>
            <person name="Zhang H."/>
            <person name="Bastida-Corcuera F.D."/>
            <person name="Simoes-Barbosa A."/>
            <person name="Brown M.T."/>
            <person name="Hayes R.D."/>
            <person name="Mukherjee M."/>
            <person name="Okumura C.Y."/>
            <person name="Schneider R."/>
            <person name="Smith A.J."/>
            <person name="Vanacova S."/>
            <person name="Villalvazo M."/>
            <person name="Haas B.J."/>
            <person name="Pertea M."/>
            <person name="Feldblyum T.V."/>
            <person name="Utterback T.R."/>
            <person name="Shu C.L."/>
            <person name="Osoegawa K."/>
            <person name="de Jong P.J."/>
            <person name="Hrdy I."/>
            <person name="Horvathova L."/>
            <person name="Zubacova Z."/>
            <person name="Dolezal P."/>
            <person name="Malik S.B."/>
            <person name="Logsdon J.M. Jr."/>
            <person name="Henze K."/>
            <person name="Gupta A."/>
            <person name="Wang C.C."/>
            <person name="Dunne R.L."/>
            <person name="Upcroft J.A."/>
            <person name="Upcroft P."/>
            <person name="White O."/>
            <person name="Salzberg S.L."/>
            <person name="Tang P."/>
            <person name="Chiu C.-H."/>
            <person name="Lee Y.-S."/>
            <person name="Embley T.M."/>
            <person name="Coombs G.H."/>
            <person name="Mottram J.C."/>
            <person name="Tachezy J."/>
            <person name="Fraser-Liggett C.M."/>
            <person name="Johnson P.J."/>
        </authorList>
    </citation>
    <scope>NUCLEOTIDE SEQUENCE [LARGE SCALE GENOMIC DNA]</scope>
    <source>
        <strain evidence="2">G3</strain>
    </source>
</reference>
<dbReference type="Proteomes" id="UP000001542">
    <property type="component" value="Unassembled WGS sequence"/>
</dbReference>
<dbReference type="SMR" id="A2E0H2"/>
<dbReference type="VEuPathDB" id="TrichDB:TVAGG3_0550180"/>
<dbReference type="GO" id="GO:0004197">
    <property type="term" value="F:cysteine-type endopeptidase activity"/>
    <property type="evidence" value="ECO:0000318"/>
    <property type="project" value="GO_Central"/>
</dbReference>
<dbReference type="VEuPathDB" id="TrichDB:TVAG_044120"/>